<protein>
    <submittedName>
        <fullName evidence="1">Uncharacterized protein</fullName>
    </submittedName>
</protein>
<organism evidence="1 2">
    <name type="scientific">Nostocoides vanveenii</name>
    <dbReference type="NCBI Taxonomy" id="330835"/>
    <lineage>
        <taxon>Bacteria</taxon>
        <taxon>Bacillati</taxon>
        <taxon>Actinomycetota</taxon>
        <taxon>Actinomycetes</taxon>
        <taxon>Micrococcales</taxon>
        <taxon>Intrasporangiaceae</taxon>
        <taxon>Nostocoides</taxon>
    </lineage>
</organism>
<gene>
    <name evidence="1" type="ORF">GCM10009810_11510</name>
</gene>
<name>A0ABN2KCY6_9MICO</name>
<evidence type="ECO:0000313" key="1">
    <source>
        <dbReference type="EMBL" id="GAA1753267.1"/>
    </source>
</evidence>
<comment type="caution">
    <text evidence="1">The sequence shown here is derived from an EMBL/GenBank/DDBJ whole genome shotgun (WGS) entry which is preliminary data.</text>
</comment>
<sequence>MMSCVLVAYEAGVVALAAGELAEHARSPAAIAARAVTLWAVTLLAIHRFVLSRFEYAPAGEYSEGGSHP</sequence>
<reference evidence="1 2" key="1">
    <citation type="journal article" date="2019" name="Int. J. Syst. Evol. Microbiol.">
        <title>The Global Catalogue of Microorganisms (GCM) 10K type strain sequencing project: providing services to taxonomists for standard genome sequencing and annotation.</title>
        <authorList>
            <consortium name="The Broad Institute Genomics Platform"/>
            <consortium name="The Broad Institute Genome Sequencing Center for Infectious Disease"/>
            <person name="Wu L."/>
            <person name="Ma J."/>
        </authorList>
    </citation>
    <scope>NUCLEOTIDE SEQUENCE [LARGE SCALE GENOMIC DNA]</scope>
    <source>
        <strain evidence="1 2">JCM 15591</strain>
    </source>
</reference>
<keyword evidence="2" id="KW-1185">Reference proteome</keyword>
<dbReference type="EMBL" id="BAAAPN010000029">
    <property type="protein sequence ID" value="GAA1753267.1"/>
    <property type="molecule type" value="Genomic_DNA"/>
</dbReference>
<accession>A0ABN2KCY6</accession>
<proteinExistence type="predicted"/>
<dbReference type="Proteomes" id="UP001501475">
    <property type="component" value="Unassembled WGS sequence"/>
</dbReference>
<evidence type="ECO:0000313" key="2">
    <source>
        <dbReference type="Proteomes" id="UP001501475"/>
    </source>
</evidence>